<keyword evidence="1" id="KW-1133">Transmembrane helix</keyword>
<keyword evidence="1" id="KW-0812">Transmembrane</keyword>
<name>A0A1G5S074_9FIRM</name>
<proteinExistence type="predicted"/>
<dbReference type="PANTHER" id="PTHR35342:SF5">
    <property type="entry name" value="TRICARBOXYLIC TRANSPORT PROTEIN"/>
    <property type="match status" value="1"/>
</dbReference>
<dbReference type="Proteomes" id="UP000199208">
    <property type="component" value="Unassembled WGS sequence"/>
</dbReference>
<dbReference type="InterPro" id="IPR002823">
    <property type="entry name" value="DUF112_TM"/>
</dbReference>
<feature type="transmembrane region" description="Helical" evidence="1">
    <location>
        <begin position="470"/>
        <end position="489"/>
    </location>
</feature>
<dbReference type="AlphaFoldDB" id="A0A1G5S074"/>
<protein>
    <submittedName>
        <fullName evidence="3">Putative tricarboxylic transport membrane protein</fullName>
    </submittedName>
</protein>
<dbReference type="Pfam" id="PF01970">
    <property type="entry name" value="TctA"/>
    <property type="match status" value="1"/>
</dbReference>
<feature type="transmembrane region" description="Helical" evidence="1">
    <location>
        <begin position="433"/>
        <end position="450"/>
    </location>
</feature>
<organism evidence="3 4">
    <name type="scientific">Acidaminobacter hydrogenoformans DSM 2784</name>
    <dbReference type="NCBI Taxonomy" id="1120920"/>
    <lineage>
        <taxon>Bacteria</taxon>
        <taxon>Bacillati</taxon>
        <taxon>Bacillota</taxon>
        <taxon>Clostridia</taxon>
        <taxon>Peptostreptococcales</taxon>
        <taxon>Acidaminobacteraceae</taxon>
        <taxon>Acidaminobacter</taxon>
    </lineage>
</organism>
<dbReference type="PANTHER" id="PTHR35342">
    <property type="entry name" value="TRICARBOXYLIC TRANSPORT PROTEIN"/>
    <property type="match status" value="1"/>
</dbReference>
<keyword evidence="1" id="KW-0472">Membrane</keyword>
<feature type="transmembrane region" description="Helical" evidence="1">
    <location>
        <begin position="320"/>
        <end position="341"/>
    </location>
</feature>
<evidence type="ECO:0000259" key="2">
    <source>
        <dbReference type="Pfam" id="PF01970"/>
    </source>
</evidence>
<evidence type="ECO:0000256" key="1">
    <source>
        <dbReference type="SAM" id="Phobius"/>
    </source>
</evidence>
<evidence type="ECO:0000313" key="3">
    <source>
        <dbReference type="EMBL" id="SCZ79380.1"/>
    </source>
</evidence>
<feature type="transmembrane region" description="Helical" evidence="1">
    <location>
        <begin position="410"/>
        <end position="426"/>
    </location>
</feature>
<keyword evidence="4" id="KW-1185">Reference proteome</keyword>
<dbReference type="EMBL" id="FMWL01000007">
    <property type="protein sequence ID" value="SCZ79380.1"/>
    <property type="molecule type" value="Genomic_DNA"/>
</dbReference>
<gene>
    <name evidence="3" type="ORF">SAMN03080599_01724</name>
</gene>
<evidence type="ECO:0000313" key="4">
    <source>
        <dbReference type="Proteomes" id="UP000199208"/>
    </source>
</evidence>
<feature type="transmembrane region" description="Helical" evidence="1">
    <location>
        <begin position="353"/>
        <end position="371"/>
    </location>
</feature>
<feature type="transmembrane region" description="Helical" evidence="1">
    <location>
        <begin position="383"/>
        <end position="404"/>
    </location>
</feature>
<feature type="transmembrane region" description="Helical" evidence="1">
    <location>
        <begin position="105"/>
        <end position="137"/>
    </location>
</feature>
<dbReference type="OrthoDB" id="9781349at2"/>
<feature type="transmembrane region" description="Helical" evidence="1">
    <location>
        <begin position="58"/>
        <end position="79"/>
    </location>
</feature>
<feature type="domain" description="DUF112" evidence="2">
    <location>
        <begin position="17"/>
        <end position="438"/>
    </location>
</feature>
<reference evidence="3 4" key="1">
    <citation type="submission" date="2016-10" db="EMBL/GenBank/DDBJ databases">
        <authorList>
            <person name="de Groot N.N."/>
        </authorList>
    </citation>
    <scope>NUCLEOTIDE SEQUENCE [LARGE SCALE GENOMIC DNA]</scope>
    <source>
        <strain evidence="3 4">DSM 2784</strain>
    </source>
</reference>
<accession>A0A1G5S074</accession>
<feature type="transmembrane region" description="Helical" evidence="1">
    <location>
        <begin position="166"/>
        <end position="184"/>
    </location>
</feature>
<feature type="transmembrane region" description="Helical" evidence="1">
    <location>
        <begin position="258"/>
        <end position="279"/>
    </location>
</feature>
<feature type="transmembrane region" description="Helical" evidence="1">
    <location>
        <begin position="144"/>
        <end position="160"/>
    </location>
</feature>
<feature type="transmembrane region" description="Helical" evidence="1">
    <location>
        <begin position="196"/>
        <end position="217"/>
    </location>
</feature>
<sequence length="499" mass="52776">MDIMIQSVVEVMQPLNLILVIIGTIFGMVCGSLPGLSSSMAIILVLPFTYSMEPVTGILLLIAVYVGGACGGSISAILLKTPGTPEAVATTFDGYPMAMKGDAGLALGLAVSASSFGTIFSAFVMLFTAPLLAVLALKFQSAEYFALGLVGLSCITSLGAKNQLKAIVSVILGLMFATIGIDPINGAERFTFGEPFLMNGINYIAVMIGAFAVAEVYKNVEELSHRDTSTITNAKVSLVLMKFKDMLKMWSTFLKSSIIGTIIGIIPAAGGSIASLIAYGEAVRSSKEPEEFGKGKPEGIIAPEASNNAAVGGSMVPTMVLGIPGSPTAAVIMAAFMILGLRPGPLLIRDQPLLLNSIFIGLIIASILLFVGGRFVTREFARILKLPYPMLGTLIVALGVVGAYSLQNSFYDVVIMFAFGFVGYFFHKFQYSSSAFILGLILGGIIENSLRKQIVIGNGTWTGFLNRPLALLILAIALITFMSPLITNLRRKAKSAFQN</sequence>
<feature type="transmembrane region" description="Helical" evidence="1">
    <location>
        <begin position="17"/>
        <end position="46"/>
    </location>
</feature>
<dbReference type="STRING" id="1120920.SAMN03080599_01724"/>